<dbReference type="EMBL" id="UOEG01000268">
    <property type="protein sequence ID" value="VAW04152.1"/>
    <property type="molecule type" value="Genomic_DNA"/>
</dbReference>
<dbReference type="FunFam" id="3.40.190.10:FF:000035">
    <property type="entry name" value="Molybdate ABC transporter substrate-binding protein"/>
    <property type="match status" value="1"/>
</dbReference>
<keyword evidence="3" id="KW-0732">Signal</keyword>
<dbReference type="GO" id="GO:0030288">
    <property type="term" value="C:outer membrane-bounded periplasmic space"/>
    <property type="evidence" value="ECO:0007669"/>
    <property type="project" value="TreeGrafter"/>
</dbReference>
<dbReference type="GO" id="GO:0030973">
    <property type="term" value="F:molybdate ion binding"/>
    <property type="evidence" value="ECO:0007669"/>
    <property type="project" value="TreeGrafter"/>
</dbReference>
<keyword evidence="1" id="KW-0500">Molybdenum</keyword>
<keyword evidence="2" id="KW-0479">Metal-binding</keyword>
<proteinExistence type="predicted"/>
<dbReference type="AlphaFoldDB" id="A0A3B0SPF2"/>
<accession>A0A3B0SPF2</accession>
<sequence>MVYVFIVMPGFGWAGQGITVFAAASLKNALDEVAEAYSGDVVVSYGGSGLLARQVAQGAPVDVVLLANSAWMDWLQERDVIEVSSRLDLLGNTLVLVAPQGAEKFAEISAANILKRLEGGRLAVGQTKGVPAGIYARQWLENKGFWSMLQPYLAETENVRAALALVSRGEAPLGVVYGSDAMADPGVAIVYQIPSDQHDRITYPVASVAGGDGISFMEYLQSKQSLEIFSKHGFAPLGARQ</sequence>
<dbReference type="PANTHER" id="PTHR30632">
    <property type="entry name" value="MOLYBDATE-BINDING PERIPLASMIC PROTEIN"/>
    <property type="match status" value="1"/>
</dbReference>
<dbReference type="Gene3D" id="3.40.190.10">
    <property type="entry name" value="Periplasmic binding protein-like II"/>
    <property type="match status" value="2"/>
</dbReference>
<evidence type="ECO:0000256" key="1">
    <source>
        <dbReference type="ARBA" id="ARBA00022505"/>
    </source>
</evidence>
<dbReference type="Pfam" id="PF13531">
    <property type="entry name" value="SBP_bac_11"/>
    <property type="match status" value="1"/>
</dbReference>
<dbReference type="GO" id="GO:0015689">
    <property type="term" value="P:molybdate ion transport"/>
    <property type="evidence" value="ECO:0007669"/>
    <property type="project" value="InterPro"/>
</dbReference>
<dbReference type="InterPro" id="IPR050682">
    <property type="entry name" value="ModA/WtpA"/>
</dbReference>
<dbReference type="InterPro" id="IPR005950">
    <property type="entry name" value="ModA"/>
</dbReference>
<dbReference type="PIRSF" id="PIRSF004846">
    <property type="entry name" value="ModA"/>
    <property type="match status" value="1"/>
</dbReference>
<gene>
    <name evidence="4" type="ORF">MNBD_ALPHA07-762</name>
</gene>
<protein>
    <submittedName>
        <fullName evidence="4">Molybdenum ABC transporter, substrate-binding protein ModA</fullName>
    </submittedName>
</protein>
<evidence type="ECO:0000256" key="3">
    <source>
        <dbReference type="ARBA" id="ARBA00022729"/>
    </source>
</evidence>
<dbReference type="SUPFAM" id="SSF53850">
    <property type="entry name" value="Periplasmic binding protein-like II"/>
    <property type="match status" value="1"/>
</dbReference>
<dbReference type="PANTHER" id="PTHR30632:SF17">
    <property type="entry name" value="MOLYBDATE-BINDING PROTEIN MODA"/>
    <property type="match status" value="1"/>
</dbReference>
<evidence type="ECO:0000313" key="4">
    <source>
        <dbReference type="EMBL" id="VAW04152.1"/>
    </source>
</evidence>
<organism evidence="4">
    <name type="scientific">hydrothermal vent metagenome</name>
    <dbReference type="NCBI Taxonomy" id="652676"/>
    <lineage>
        <taxon>unclassified sequences</taxon>
        <taxon>metagenomes</taxon>
        <taxon>ecological metagenomes</taxon>
    </lineage>
</organism>
<name>A0A3B0SPF2_9ZZZZ</name>
<evidence type="ECO:0000256" key="2">
    <source>
        <dbReference type="ARBA" id="ARBA00022723"/>
    </source>
</evidence>
<dbReference type="GO" id="GO:0046872">
    <property type="term" value="F:metal ion binding"/>
    <property type="evidence" value="ECO:0007669"/>
    <property type="project" value="UniProtKB-KW"/>
</dbReference>
<dbReference type="NCBIfam" id="TIGR01256">
    <property type="entry name" value="modA"/>
    <property type="match status" value="1"/>
</dbReference>
<reference evidence="4" key="1">
    <citation type="submission" date="2018-06" db="EMBL/GenBank/DDBJ databases">
        <authorList>
            <person name="Zhirakovskaya E."/>
        </authorList>
    </citation>
    <scope>NUCLEOTIDE SEQUENCE</scope>
</reference>